<comment type="caution">
    <text evidence="4">The sequence shown here is derived from an EMBL/GenBank/DDBJ whole genome shotgun (WGS) entry which is preliminary data.</text>
</comment>
<dbReference type="SUPFAM" id="SSF51735">
    <property type="entry name" value="NAD(P)-binding Rossmann-fold domains"/>
    <property type="match status" value="1"/>
</dbReference>
<evidence type="ECO:0000256" key="1">
    <source>
        <dbReference type="ARBA" id="ARBA00023002"/>
    </source>
</evidence>
<dbReference type="PANTHER" id="PTHR43157:SF31">
    <property type="entry name" value="PHOSPHATIDYLINOSITOL-GLYCAN BIOSYNTHESIS CLASS F PROTEIN"/>
    <property type="match status" value="1"/>
</dbReference>
<feature type="chain" id="PRO_5047103320" evidence="3">
    <location>
        <begin position="23"/>
        <end position="292"/>
    </location>
</feature>
<keyword evidence="3" id="KW-0732">Signal</keyword>
<dbReference type="InterPro" id="IPR002347">
    <property type="entry name" value="SDR_fam"/>
</dbReference>
<evidence type="ECO:0000256" key="2">
    <source>
        <dbReference type="RuleBase" id="RU000363"/>
    </source>
</evidence>
<gene>
    <name evidence="4" type="ORF">WI372_01330</name>
</gene>
<feature type="signal peptide" evidence="3">
    <location>
        <begin position="1"/>
        <end position="22"/>
    </location>
</feature>
<dbReference type="Proteomes" id="UP001484239">
    <property type="component" value="Unassembled WGS sequence"/>
</dbReference>
<dbReference type="PANTHER" id="PTHR43157">
    <property type="entry name" value="PHOSPHATIDYLINOSITOL-GLYCAN BIOSYNTHESIS CLASS F PROTEIN-RELATED"/>
    <property type="match status" value="1"/>
</dbReference>
<dbReference type="InterPro" id="IPR036291">
    <property type="entry name" value="NAD(P)-bd_dom_sf"/>
</dbReference>
<dbReference type="RefSeq" id="WP_405286204.1">
    <property type="nucleotide sequence ID" value="NZ_JBBHLI010000001.1"/>
</dbReference>
<keyword evidence="5" id="KW-1185">Reference proteome</keyword>
<dbReference type="PRINTS" id="PR00080">
    <property type="entry name" value="SDRFAMILY"/>
</dbReference>
<evidence type="ECO:0000313" key="5">
    <source>
        <dbReference type="Proteomes" id="UP001484239"/>
    </source>
</evidence>
<evidence type="ECO:0000313" key="4">
    <source>
        <dbReference type="EMBL" id="MEK9499622.1"/>
    </source>
</evidence>
<name>A0ABU9E4F7_9BACT</name>
<dbReference type="Gene3D" id="3.40.50.720">
    <property type="entry name" value="NAD(P)-binding Rossmann-like Domain"/>
    <property type="match status" value="1"/>
</dbReference>
<comment type="similarity">
    <text evidence="2">Belongs to the short-chain dehydrogenases/reductases (SDR) family.</text>
</comment>
<dbReference type="PRINTS" id="PR00081">
    <property type="entry name" value="GDHRDH"/>
</dbReference>
<protein>
    <submittedName>
        <fullName evidence="4">SDR family NAD(P)-dependent oxidoreductase</fullName>
    </submittedName>
</protein>
<dbReference type="Pfam" id="PF00106">
    <property type="entry name" value="adh_short"/>
    <property type="match status" value="1"/>
</dbReference>
<sequence>MRPSLALLAAALITAAPAPASAQPDAPAPGQRVVLITGSTSGLGREVALALGAAGDHVIVHGRSEERGSAVVDSIRALGGSARFVRADFARLADITAMAEQIDSDYDRLDVLVNNAGIWLEGPRQLSDDGHELHFQVNYLATWLLTESLSVLLQRSAPARVVNVASIAQQPLDFDDVMLESGYSDGRAYAQSKLAQIMITRVHAEALEDSGVTVNALHPATMMDTNMVLSRGAQARASVDEGAEALLHLINAPNLGTGGYFNGMQPARPNAQALDADALAKLVELSAEWTGR</sequence>
<keyword evidence="1" id="KW-0560">Oxidoreductase</keyword>
<accession>A0ABU9E4F7</accession>
<evidence type="ECO:0000256" key="3">
    <source>
        <dbReference type="SAM" id="SignalP"/>
    </source>
</evidence>
<proteinExistence type="inferred from homology"/>
<organism evidence="4 5">
    <name type="scientific">Gaopeijia maritima</name>
    <dbReference type="NCBI Taxonomy" id="3119007"/>
    <lineage>
        <taxon>Bacteria</taxon>
        <taxon>Pseudomonadati</taxon>
        <taxon>Gemmatimonadota</taxon>
        <taxon>Longimicrobiia</taxon>
        <taxon>Gaopeijiales</taxon>
        <taxon>Gaopeijiaceae</taxon>
        <taxon>Gaopeijia</taxon>
    </lineage>
</organism>
<reference evidence="4 5" key="1">
    <citation type="submission" date="2024-02" db="EMBL/GenBank/DDBJ databases">
        <title>A novel Gemmatimonadota bacterium.</title>
        <authorList>
            <person name="Du Z.-J."/>
            <person name="Ye Y.-Q."/>
        </authorList>
    </citation>
    <scope>NUCLEOTIDE SEQUENCE [LARGE SCALE GENOMIC DNA]</scope>
    <source>
        <strain evidence="4 5">DH-20</strain>
    </source>
</reference>
<dbReference type="EMBL" id="JBBHLI010000001">
    <property type="protein sequence ID" value="MEK9499622.1"/>
    <property type="molecule type" value="Genomic_DNA"/>
</dbReference>